<evidence type="ECO:0000313" key="2">
    <source>
        <dbReference type="EMBL" id="QOW09139.1"/>
    </source>
</evidence>
<reference evidence="2 3" key="1">
    <citation type="submission" date="2019-05" db="EMBL/GenBank/DDBJ databases">
        <title>Chryseobacterium sp. isolated from King George Island, maritime Antarctica.</title>
        <authorList>
            <person name="Peng X."/>
        </authorList>
    </citation>
    <scope>NUCLEOTIDE SEQUENCE [LARGE SCALE GENOMIC DNA]</scope>
    <source>
        <strain evidence="2 3">7-3A</strain>
    </source>
</reference>
<feature type="domain" description="Schlafen AlbA-2" evidence="1">
    <location>
        <begin position="170"/>
        <end position="272"/>
    </location>
</feature>
<dbReference type="Proteomes" id="UP000594195">
    <property type="component" value="Chromosome"/>
</dbReference>
<dbReference type="EMBL" id="CP040442">
    <property type="protein sequence ID" value="QOW09139.1"/>
    <property type="molecule type" value="Genomic_DNA"/>
</dbReference>
<sequence>MQTKKPLISYVVKTQYITNNVGLKTLYLKVFTDENIVDARKKAFEYYNTAIHVLENEGEIIKDTNSEKIIYKIPENYDQGIGIYLRINEDVNKFGIADKADTKYMIEAHYNLSHREARSMKVGKETEKKYYELLKLNFEQDQNNKIPFSAIRLELLAELNRIKATSFEKIDFVDYRDREESIEQLLESTCAFLNTNGGTIIFGQNPSMDDNQDLHNIFGNAFTIEKLLTTSFPKEKQHFTFNKRNLMGCQFLEITINKSETDCFYGGQFYYRCAVGNVLDMDKNCL</sequence>
<protein>
    <recommendedName>
        <fullName evidence="1">Schlafen AlbA-2 domain-containing protein</fullName>
    </recommendedName>
</protein>
<accession>A0A7M2Y5L8</accession>
<dbReference type="InterPro" id="IPR038461">
    <property type="entry name" value="Schlafen_AlbA_2_dom_sf"/>
</dbReference>
<dbReference type="KEGG" id="kfa:Q73A0000_01610"/>
<dbReference type="Gene3D" id="3.30.950.30">
    <property type="entry name" value="Schlafen, AAA domain"/>
    <property type="match status" value="1"/>
</dbReference>
<proteinExistence type="predicted"/>
<dbReference type="RefSeq" id="WP_193812349.1">
    <property type="nucleotide sequence ID" value="NZ_CP040442.1"/>
</dbReference>
<name>A0A7M2Y5L8_9FLAO</name>
<gene>
    <name evidence="2" type="ORF">Q73A0000_01610</name>
</gene>
<organism evidence="2 3">
    <name type="scientific">Kaistella flava</name>
    <name type="common">ex Peng et al. 2021</name>
    <dbReference type="NCBI Taxonomy" id="2038776"/>
    <lineage>
        <taxon>Bacteria</taxon>
        <taxon>Pseudomonadati</taxon>
        <taxon>Bacteroidota</taxon>
        <taxon>Flavobacteriia</taxon>
        <taxon>Flavobacteriales</taxon>
        <taxon>Weeksellaceae</taxon>
        <taxon>Chryseobacterium group</taxon>
        <taxon>Kaistella</taxon>
    </lineage>
</organism>
<keyword evidence="3" id="KW-1185">Reference proteome</keyword>
<dbReference type="AlphaFoldDB" id="A0A7M2Y5L8"/>
<dbReference type="Pfam" id="PF04326">
    <property type="entry name" value="SLFN_AlbA_2"/>
    <property type="match status" value="1"/>
</dbReference>
<evidence type="ECO:0000313" key="3">
    <source>
        <dbReference type="Proteomes" id="UP000594195"/>
    </source>
</evidence>
<evidence type="ECO:0000259" key="1">
    <source>
        <dbReference type="Pfam" id="PF04326"/>
    </source>
</evidence>
<dbReference type="InterPro" id="IPR007421">
    <property type="entry name" value="Schlafen_AlbA_2_dom"/>
</dbReference>